<dbReference type="Proteomes" id="UP000610760">
    <property type="component" value="Unassembled WGS sequence"/>
</dbReference>
<protein>
    <submittedName>
        <fullName evidence="2">DUF3794 domain-containing protein</fullName>
    </submittedName>
</protein>
<accession>A0A926E2B4</accession>
<organism evidence="2 3">
    <name type="scientific">Fumia xinanensis</name>
    <dbReference type="NCBI Taxonomy" id="2763659"/>
    <lineage>
        <taxon>Bacteria</taxon>
        <taxon>Bacillati</taxon>
        <taxon>Bacillota</taxon>
        <taxon>Clostridia</taxon>
        <taxon>Eubacteriales</taxon>
        <taxon>Oscillospiraceae</taxon>
        <taxon>Fumia</taxon>
    </lineage>
</organism>
<evidence type="ECO:0000313" key="2">
    <source>
        <dbReference type="EMBL" id="MBC8558789.1"/>
    </source>
</evidence>
<dbReference type="EMBL" id="JACRSV010000001">
    <property type="protein sequence ID" value="MBC8558789.1"/>
    <property type="molecule type" value="Genomic_DNA"/>
</dbReference>
<dbReference type="Pfam" id="PF12673">
    <property type="entry name" value="SipL"/>
    <property type="match status" value="2"/>
</dbReference>
<name>A0A926E2B4_9FIRM</name>
<sequence>MHMPELNLTKDIICVNETVLDSSTEQSVELDYLLPDYYPNIFKLLKTQIVPKIQSQKVSGNKLYLDGISAVKVLYLAEETNRICSIEQTVPFSKTIDLASECQNPVVRVTARCYFVNARAVNQRRLDIRGGISCKIKVTEPREAMAVCGGQGAGLQFHVTPMSVCDGKKYAVKQFTVTDELELGYSKPAFQSMLNYHCTVSPTDYKIIANKVICKGDLMLHILYMPTGDAPFPEPMDFSIPVSQIVDVPGVEEDYNCDVSFSVASVTFEPKATEGEESKILMCEFVINVFCTGDRNKEILLADDVYSTLFESAMTSMPVSVERFLLTVNHTAICKQALDVDSDSSIAGVYDAFCTLSEYTAKVEQGTVRINGMLEATVLCYDNDSMPFAIDKTFPVEIALDCTPGTEDISFMPMADILNVGYTISSPTQLELRAEVRVSGSIYQKVRCNTISDVTVNEEAPKDTASSCALQLYYADKDEGIWDIAKRFGTAMTAVMEENALDCERLPEPAMLLIPMVNN</sequence>
<reference evidence="2" key="1">
    <citation type="submission" date="2020-08" db="EMBL/GenBank/DDBJ databases">
        <title>Genome public.</title>
        <authorList>
            <person name="Liu C."/>
            <person name="Sun Q."/>
        </authorList>
    </citation>
    <scope>NUCLEOTIDE SEQUENCE</scope>
    <source>
        <strain evidence="2">NSJ-33</strain>
    </source>
</reference>
<dbReference type="RefSeq" id="WP_249293674.1">
    <property type="nucleotide sequence ID" value="NZ_JACRSV010000001.1"/>
</dbReference>
<feature type="domain" description="SipL SPOCS" evidence="1">
    <location>
        <begin position="41"/>
        <end position="108"/>
    </location>
</feature>
<dbReference type="InterPro" id="IPR024300">
    <property type="entry name" value="SipL_SPOCS_dom"/>
</dbReference>
<proteinExistence type="predicted"/>
<evidence type="ECO:0000259" key="1">
    <source>
        <dbReference type="Pfam" id="PF12673"/>
    </source>
</evidence>
<feature type="domain" description="SipL SPOCS" evidence="1">
    <location>
        <begin position="193"/>
        <end position="269"/>
    </location>
</feature>
<evidence type="ECO:0000313" key="3">
    <source>
        <dbReference type="Proteomes" id="UP000610760"/>
    </source>
</evidence>
<comment type="caution">
    <text evidence="2">The sequence shown here is derived from an EMBL/GenBank/DDBJ whole genome shotgun (WGS) entry which is preliminary data.</text>
</comment>
<gene>
    <name evidence="2" type="ORF">H8710_01770</name>
</gene>
<keyword evidence="3" id="KW-1185">Reference proteome</keyword>
<dbReference type="AlphaFoldDB" id="A0A926E2B4"/>